<evidence type="ECO:0000256" key="1">
    <source>
        <dbReference type="ARBA" id="ARBA00001933"/>
    </source>
</evidence>
<keyword evidence="15" id="KW-1185">Reference proteome</keyword>
<dbReference type="InterPro" id="IPR003739">
    <property type="entry name" value="Lys_aminomutase/Glu_NH3_mut"/>
</dbReference>
<evidence type="ECO:0000256" key="3">
    <source>
        <dbReference type="ARBA" id="ARBA00008703"/>
    </source>
</evidence>
<organism evidence="14 15">
    <name type="scientific">Pseudobacteriovorax antillogorgiicola</name>
    <dbReference type="NCBI Taxonomy" id="1513793"/>
    <lineage>
        <taxon>Bacteria</taxon>
        <taxon>Pseudomonadati</taxon>
        <taxon>Bdellovibrionota</taxon>
        <taxon>Oligoflexia</taxon>
        <taxon>Oligoflexales</taxon>
        <taxon>Pseudobacteriovoracaceae</taxon>
        <taxon>Pseudobacteriovorax</taxon>
    </lineage>
</organism>
<keyword evidence="4 11" id="KW-0004">4Fe-4S</keyword>
<dbReference type="PANTHER" id="PTHR30538">
    <property type="entry name" value="LYSINE 2,3-AMINOMUTASE-RELATED"/>
    <property type="match status" value="1"/>
</dbReference>
<dbReference type="PROSITE" id="PS51918">
    <property type="entry name" value="RADICAL_SAM"/>
    <property type="match status" value="1"/>
</dbReference>
<sequence>MSRELDSPFIPEEFLAIGQDPQSLTARSAERFGVSVETFINWRWQMKHQIAEKQQLHDVLDLKDQEDLGFEQLKDLFVTGITPYYAGLMAPRLEKAEDCPVRLQAMPRTEERFDSVGVADPLDEVPHSPVKEVVHVYPDRVAFCVAQLCPVYCRYCFRKRRDDEVGLHFNRQIVDRGIDYIASNPAIRDVLITGGDPFIASDAALDNLLSRIRAIPHVDIIRFGTRTPVTLPYRVTAKLGKILAKYHPVWLNTHFNCPEELTPEAQQAIRNLVDAGVPVGNQAVLLRGVNDSEDRMLTLCRQLLKSRVRPYYVFHPHAVEGTEHLRVDLRRGMKIMKSLRGNITGFGIPTYALDTPSGKIPIQHNYMLKEDGEDLIVETIRGEIWRERSVLTEL</sequence>
<evidence type="ECO:0000256" key="6">
    <source>
        <dbReference type="ARBA" id="ARBA00022723"/>
    </source>
</evidence>
<dbReference type="InterPro" id="IPR013785">
    <property type="entry name" value="Aldolase_TIM"/>
</dbReference>
<evidence type="ECO:0000256" key="8">
    <source>
        <dbReference type="ARBA" id="ARBA00023004"/>
    </source>
</evidence>
<dbReference type="GO" id="GO:0016853">
    <property type="term" value="F:isomerase activity"/>
    <property type="evidence" value="ECO:0007669"/>
    <property type="project" value="UniProtKB-KW"/>
</dbReference>
<feature type="domain" description="Radical SAM core" evidence="13">
    <location>
        <begin position="135"/>
        <end position="349"/>
    </location>
</feature>
<feature type="modified residue" description="N6-(pyridoxal phosphate)lysine" evidence="12">
    <location>
        <position position="359"/>
    </location>
</feature>
<dbReference type="GO" id="GO:0046872">
    <property type="term" value="F:metal ion binding"/>
    <property type="evidence" value="ECO:0007669"/>
    <property type="project" value="UniProtKB-KW"/>
</dbReference>
<dbReference type="SFLD" id="SFLDS00029">
    <property type="entry name" value="Radical_SAM"/>
    <property type="match status" value="1"/>
</dbReference>
<feature type="binding site" evidence="11">
    <location>
        <position position="149"/>
    </location>
    <ligand>
        <name>[4Fe-4S] cluster</name>
        <dbReference type="ChEBI" id="CHEBI:49883"/>
        <note>4Fe-4S-S-AdoMet</note>
    </ligand>
</feature>
<protein>
    <submittedName>
        <fullName evidence="14">L-lysine 2,3-aminomutase</fullName>
    </submittedName>
</protein>
<dbReference type="PIRSF" id="PIRSF004911">
    <property type="entry name" value="DUF160"/>
    <property type="match status" value="1"/>
</dbReference>
<dbReference type="Gene3D" id="3.20.20.70">
    <property type="entry name" value="Aldolase class I"/>
    <property type="match status" value="1"/>
</dbReference>
<evidence type="ECO:0000259" key="13">
    <source>
        <dbReference type="PROSITE" id="PS51918"/>
    </source>
</evidence>
<evidence type="ECO:0000256" key="7">
    <source>
        <dbReference type="ARBA" id="ARBA00022898"/>
    </source>
</evidence>
<keyword evidence="10" id="KW-0413">Isomerase</keyword>
<keyword evidence="6 11" id="KW-0479">Metal-binding</keyword>
<dbReference type="InterPro" id="IPR007197">
    <property type="entry name" value="rSAM"/>
</dbReference>
<dbReference type="Pfam" id="PF04055">
    <property type="entry name" value="Radical_SAM"/>
    <property type="match status" value="1"/>
</dbReference>
<dbReference type="SUPFAM" id="SSF102114">
    <property type="entry name" value="Radical SAM enzymes"/>
    <property type="match status" value="1"/>
</dbReference>
<name>A0A1Y6CK62_9BACT</name>
<comment type="cofactor">
    <cofactor evidence="2">
        <name>[4Fe-4S] cluster</name>
        <dbReference type="ChEBI" id="CHEBI:49883"/>
    </cofactor>
</comment>
<evidence type="ECO:0000256" key="4">
    <source>
        <dbReference type="ARBA" id="ARBA00022485"/>
    </source>
</evidence>
<keyword evidence="8" id="KW-0408">Iron</keyword>
<evidence type="ECO:0000256" key="12">
    <source>
        <dbReference type="PIRSR" id="PIRSR603739-50"/>
    </source>
</evidence>
<reference evidence="15" key="1">
    <citation type="submission" date="2017-04" db="EMBL/GenBank/DDBJ databases">
        <authorList>
            <person name="Varghese N."/>
            <person name="Submissions S."/>
        </authorList>
    </citation>
    <scope>NUCLEOTIDE SEQUENCE [LARGE SCALE GENOMIC DNA]</scope>
    <source>
        <strain evidence="15">RKEM611</strain>
    </source>
</reference>
<evidence type="ECO:0000256" key="2">
    <source>
        <dbReference type="ARBA" id="ARBA00001966"/>
    </source>
</evidence>
<dbReference type="SFLD" id="SFLDG01070">
    <property type="entry name" value="PLP-dependent"/>
    <property type="match status" value="1"/>
</dbReference>
<dbReference type="PANTHER" id="PTHR30538:SF1">
    <property type="entry name" value="L-LYSINE 2,3-AMINOMUTASE"/>
    <property type="match status" value="1"/>
</dbReference>
<keyword evidence="5" id="KW-0949">S-adenosyl-L-methionine</keyword>
<evidence type="ECO:0000256" key="11">
    <source>
        <dbReference type="PIRSR" id="PIRSR004911-1"/>
    </source>
</evidence>
<gene>
    <name evidence="14" type="ORF">SAMN06296036_12695</name>
</gene>
<evidence type="ECO:0000256" key="9">
    <source>
        <dbReference type="ARBA" id="ARBA00023014"/>
    </source>
</evidence>
<feature type="binding site" evidence="11">
    <location>
        <position position="153"/>
    </location>
    <ligand>
        <name>[4Fe-4S] cluster</name>
        <dbReference type="ChEBI" id="CHEBI:49883"/>
        <note>4Fe-4S-S-AdoMet</note>
    </ligand>
</feature>
<dbReference type="EMBL" id="FWZT01000026">
    <property type="protein sequence ID" value="SMF71856.1"/>
    <property type="molecule type" value="Genomic_DNA"/>
</dbReference>
<dbReference type="CDD" id="cd01335">
    <property type="entry name" value="Radical_SAM"/>
    <property type="match status" value="1"/>
</dbReference>
<dbReference type="STRING" id="1513793.SAMN06296036_12695"/>
<dbReference type="RefSeq" id="WP_159455647.1">
    <property type="nucleotide sequence ID" value="NZ_FWZT01000026.1"/>
</dbReference>
<dbReference type="NCBIfam" id="TIGR00238">
    <property type="entry name" value="KamA family radical SAM protein"/>
    <property type="match status" value="1"/>
</dbReference>
<comment type="similarity">
    <text evidence="3">Belongs to the radical SAM superfamily. KamA family.</text>
</comment>
<evidence type="ECO:0000256" key="10">
    <source>
        <dbReference type="ARBA" id="ARBA00023235"/>
    </source>
</evidence>
<evidence type="ECO:0000313" key="15">
    <source>
        <dbReference type="Proteomes" id="UP000192907"/>
    </source>
</evidence>
<keyword evidence="7 12" id="KW-0663">Pyridoxal phosphate</keyword>
<feature type="binding site" evidence="11">
    <location>
        <position position="156"/>
    </location>
    <ligand>
        <name>[4Fe-4S] cluster</name>
        <dbReference type="ChEBI" id="CHEBI:49883"/>
        <note>4Fe-4S-S-AdoMet</note>
    </ligand>
</feature>
<evidence type="ECO:0000313" key="14">
    <source>
        <dbReference type="EMBL" id="SMF71856.1"/>
    </source>
</evidence>
<dbReference type="Proteomes" id="UP000192907">
    <property type="component" value="Unassembled WGS sequence"/>
</dbReference>
<evidence type="ECO:0000256" key="5">
    <source>
        <dbReference type="ARBA" id="ARBA00022691"/>
    </source>
</evidence>
<proteinExistence type="inferred from homology"/>
<keyword evidence="9 11" id="KW-0411">Iron-sulfur</keyword>
<accession>A0A1Y6CK62</accession>
<dbReference type="InterPro" id="IPR058240">
    <property type="entry name" value="rSAM_sf"/>
</dbReference>
<dbReference type="GO" id="GO:0051539">
    <property type="term" value="F:4 iron, 4 sulfur cluster binding"/>
    <property type="evidence" value="ECO:0007669"/>
    <property type="project" value="UniProtKB-KW"/>
</dbReference>
<comment type="cofactor">
    <cofactor evidence="1 12">
        <name>pyridoxal 5'-phosphate</name>
        <dbReference type="ChEBI" id="CHEBI:597326"/>
    </cofactor>
</comment>
<dbReference type="AlphaFoldDB" id="A0A1Y6CK62"/>
<dbReference type="Gene3D" id="6.10.140.1170">
    <property type="match status" value="1"/>
</dbReference>